<comment type="caution">
    <text evidence="2">The sequence shown here is derived from an EMBL/GenBank/DDBJ whole genome shotgun (WGS) entry which is preliminary data.</text>
</comment>
<name>A0ABW2PVJ2_9BACL</name>
<dbReference type="GO" id="GO:0008168">
    <property type="term" value="F:methyltransferase activity"/>
    <property type="evidence" value="ECO:0007669"/>
    <property type="project" value="UniProtKB-KW"/>
</dbReference>
<dbReference type="Pfam" id="PF08241">
    <property type="entry name" value="Methyltransf_11"/>
    <property type="match status" value="1"/>
</dbReference>
<keyword evidence="3" id="KW-1185">Reference proteome</keyword>
<feature type="domain" description="Methyltransferase type 11" evidence="1">
    <location>
        <begin position="39"/>
        <end position="136"/>
    </location>
</feature>
<reference evidence="3" key="1">
    <citation type="journal article" date="2019" name="Int. J. Syst. Evol. Microbiol.">
        <title>The Global Catalogue of Microorganisms (GCM) 10K type strain sequencing project: providing services to taxonomists for standard genome sequencing and annotation.</title>
        <authorList>
            <consortium name="The Broad Institute Genomics Platform"/>
            <consortium name="The Broad Institute Genome Sequencing Center for Infectious Disease"/>
            <person name="Wu L."/>
            <person name="Ma J."/>
        </authorList>
    </citation>
    <scope>NUCLEOTIDE SEQUENCE [LARGE SCALE GENOMIC DNA]</scope>
    <source>
        <strain evidence="3">CGMCC 1.16305</strain>
    </source>
</reference>
<dbReference type="EMBL" id="JBHTCO010000001">
    <property type="protein sequence ID" value="MFC7391433.1"/>
    <property type="molecule type" value="Genomic_DNA"/>
</dbReference>
<dbReference type="PANTHER" id="PTHR43591">
    <property type="entry name" value="METHYLTRANSFERASE"/>
    <property type="match status" value="1"/>
</dbReference>
<dbReference type="InterPro" id="IPR013216">
    <property type="entry name" value="Methyltransf_11"/>
</dbReference>
<dbReference type="SUPFAM" id="SSF53335">
    <property type="entry name" value="S-adenosyl-L-methionine-dependent methyltransferases"/>
    <property type="match status" value="1"/>
</dbReference>
<proteinExistence type="predicted"/>
<dbReference type="RefSeq" id="WP_380962412.1">
    <property type="nucleotide sequence ID" value="NZ_JBHTCO010000001.1"/>
</dbReference>
<evidence type="ECO:0000259" key="1">
    <source>
        <dbReference type="Pfam" id="PF08241"/>
    </source>
</evidence>
<dbReference type="GO" id="GO:0032259">
    <property type="term" value="P:methylation"/>
    <property type="evidence" value="ECO:0007669"/>
    <property type="project" value="UniProtKB-KW"/>
</dbReference>
<dbReference type="Gene3D" id="3.40.50.150">
    <property type="entry name" value="Vaccinia Virus protein VP39"/>
    <property type="match status" value="1"/>
</dbReference>
<dbReference type="PANTHER" id="PTHR43591:SF24">
    <property type="entry name" value="2-METHOXY-6-POLYPRENYL-1,4-BENZOQUINOL METHYLASE, MITOCHONDRIAL"/>
    <property type="match status" value="1"/>
</dbReference>
<evidence type="ECO:0000313" key="3">
    <source>
        <dbReference type="Proteomes" id="UP001596505"/>
    </source>
</evidence>
<dbReference type="CDD" id="cd02440">
    <property type="entry name" value="AdoMet_MTases"/>
    <property type="match status" value="1"/>
</dbReference>
<evidence type="ECO:0000313" key="2">
    <source>
        <dbReference type="EMBL" id="MFC7391433.1"/>
    </source>
</evidence>
<keyword evidence="2" id="KW-0808">Transferase</keyword>
<sequence>MGINFFDKKNRYTYSMREVDDSWSETVQEIVNIKDKTVIDIGCGGGNYTKKLIEMGAESVIGIDFSKEMLEGAKENCIDYPNITFQIGNAIDTGLPDHSGDIILERALIHHLNVKELEKAFNEAFRLLNKNGTIIIQDRTPDDCLLPGTPNHIRGYFFEKFPELGKKETRRRHESAKVKNALIAAGFNSIKEHTLWEIRKIYHSIQELEKDMLNRTGRSILHDLTDDKLKELVKYIKSQIDEQGEILEKDRWTIWTAKIF</sequence>
<dbReference type="Proteomes" id="UP001596505">
    <property type="component" value="Unassembled WGS sequence"/>
</dbReference>
<dbReference type="EC" id="2.1.-.-" evidence="2"/>
<gene>
    <name evidence="2" type="ORF">ACFQRG_00205</name>
</gene>
<protein>
    <submittedName>
        <fullName evidence="2">Class I SAM-dependent methyltransferase</fullName>
        <ecNumber evidence="2">2.1.-.-</ecNumber>
    </submittedName>
</protein>
<keyword evidence="2" id="KW-0489">Methyltransferase</keyword>
<accession>A0ABW2PVJ2</accession>
<dbReference type="InterPro" id="IPR029063">
    <property type="entry name" value="SAM-dependent_MTases_sf"/>
</dbReference>
<organism evidence="2 3">
    <name type="scientific">Scopulibacillus cellulosilyticus</name>
    <dbReference type="NCBI Taxonomy" id="2665665"/>
    <lineage>
        <taxon>Bacteria</taxon>
        <taxon>Bacillati</taxon>
        <taxon>Bacillota</taxon>
        <taxon>Bacilli</taxon>
        <taxon>Bacillales</taxon>
        <taxon>Sporolactobacillaceae</taxon>
        <taxon>Scopulibacillus</taxon>
    </lineage>
</organism>